<accession>N1PGB4</accession>
<gene>
    <name evidence="1" type="ORF">DOTSEDRAFT_109447</name>
</gene>
<evidence type="ECO:0000313" key="2">
    <source>
        <dbReference type="Proteomes" id="UP000016933"/>
    </source>
</evidence>
<dbReference type="OrthoDB" id="5137215at2759"/>
<dbReference type="EMBL" id="KB446542">
    <property type="protein sequence ID" value="EME41653.1"/>
    <property type="molecule type" value="Genomic_DNA"/>
</dbReference>
<dbReference type="Proteomes" id="UP000016933">
    <property type="component" value="Unassembled WGS sequence"/>
</dbReference>
<dbReference type="OMA" id="AKCAVQA"/>
<evidence type="ECO:0000313" key="1">
    <source>
        <dbReference type="EMBL" id="EME41653.1"/>
    </source>
</evidence>
<reference evidence="1 2" key="2">
    <citation type="journal article" date="2012" name="PLoS Pathog.">
        <title>Diverse lifestyles and strategies of plant pathogenesis encoded in the genomes of eighteen Dothideomycetes fungi.</title>
        <authorList>
            <person name="Ohm R.A."/>
            <person name="Feau N."/>
            <person name="Henrissat B."/>
            <person name="Schoch C.L."/>
            <person name="Horwitz B.A."/>
            <person name="Barry K.W."/>
            <person name="Condon B.J."/>
            <person name="Copeland A.C."/>
            <person name="Dhillon B."/>
            <person name="Glaser F."/>
            <person name="Hesse C.N."/>
            <person name="Kosti I."/>
            <person name="LaButti K."/>
            <person name="Lindquist E.A."/>
            <person name="Lucas S."/>
            <person name="Salamov A.A."/>
            <person name="Bradshaw R.E."/>
            <person name="Ciuffetti L."/>
            <person name="Hamelin R.C."/>
            <person name="Kema G.H.J."/>
            <person name="Lawrence C."/>
            <person name="Scott J.A."/>
            <person name="Spatafora J.W."/>
            <person name="Turgeon B.G."/>
            <person name="de Wit P.J.G.M."/>
            <person name="Zhong S."/>
            <person name="Goodwin S.B."/>
            <person name="Grigoriev I.V."/>
        </authorList>
    </citation>
    <scope>NUCLEOTIDE SEQUENCE [LARGE SCALE GENOMIC DNA]</scope>
    <source>
        <strain evidence="2">NZE10 / CBS 128990</strain>
    </source>
</reference>
<name>N1PGB4_DOTSN</name>
<dbReference type="eggNOG" id="ENOG502SDK9">
    <property type="taxonomic scope" value="Eukaryota"/>
</dbReference>
<dbReference type="HOGENOM" id="CLU_138036_0_0_1"/>
<dbReference type="AlphaFoldDB" id="N1PGB4"/>
<protein>
    <submittedName>
        <fullName evidence="1">Uncharacterized protein</fullName>
    </submittedName>
</protein>
<sequence>CKTHHPSQTPSLDKQLRSPVNRAYLLTLSEAFADLADDKHCTKCTADTLARTLGAVSRDLKAAKRSGSMTKEEKKALKREFKILGKGMKTDLKGMKQEFN</sequence>
<feature type="non-terminal residue" evidence="1">
    <location>
        <position position="100"/>
    </location>
</feature>
<keyword evidence="2" id="KW-1185">Reference proteome</keyword>
<feature type="non-terminal residue" evidence="1">
    <location>
        <position position="1"/>
    </location>
</feature>
<organism evidence="1 2">
    <name type="scientific">Dothistroma septosporum (strain NZE10 / CBS 128990)</name>
    <name type="common">Red band needle blight fungus</name>
    <name type="synonym">Mycosphaerella pini</name>
    <dbReference type="NCBI Taxonomy" id="675120"/>
    <lineage>
        <taxon>Eukaryota</taxon>
        <taxon>Fungi</taxon>
        <taxon>Dikarya</taxon>
        <taxon>Ascomycota</taxon>
        <taxon>Pezizomycotina</taxon>
        <taxon>Dothideomycetes</taxon>
        <taxon>Dothideomycetidae</taxon>
        <taxon>Mycosphaerellales</taxon>
        <taxon>Mycosphaerellaceae</taxon>
        <taxon>Dothistroma</taxon>
    </lineage>
</organism>
<proteinExistence type="predicted"/>
<reference evidence="2" key="1">
    <citation type="journal article" date="2012" name="PLoS Genet.">
        <title>The genomes of the fungal plant pathogens Cladosporium fulvum and Dothistroma septosporum reveal adaptation to different hosts and lifestyles but also signatures of common ancestry.</title>
        <authorList>
            <person name="de Wit P.J.G.M."/>
            <person name="van der Burgt A."/>
            <person name="Oekmen B."/>
            <person name="Stergiopoulos I."/>
            <person name="Abd-Elsalam K.A."/>
            <person name="Aerts A.L."/>
            <person name="Bahkali A.H."/>
            <person name="Beenen H.G."/>
            <person name="Chettri P."/>
            <person name="Cox M.P."/>
            <person name="Datema E."/>
            <person name="de Vries R.P."/>
            <person name="Dhillon B."/>
            <person name="Ganley A.R."/>
            <person name="Griffiths S.A."/>
            <person name="Guo Y."/>
            <person name="Hamelin R.C."/>
            <person name="Henrissat B."/>
            <person name="Kabir M.S."/>
            <person name="Jashni M.K."/>
            <person name="Kema G."/>
            <person name="Klaubauf S."/>
            <person name="Lapidus A."/>
            <person name="Levasseur A."/>
            <person name="Lindquist E."/>
            <person name="Mehrabi R."/>
            <person name="Ohm R.A."/>
            <person name="Owen T.J."/>
            <person name="Salamov A."/>
            <person name="Schwelm A."/>
            <person name="Schijlen E."/>
            <person name="Sun H."/>
            <person name="van den Burg H.A."/>
            <person name="van Ham R.C.H.J."/>
            <person name="Zhang S."/>
            <person name="Goodwin S.B."/>
            <person name="Grigoriev I.V."/>
            <person name="Collemare J."/>
            <person name="Bradshaw R.E."/>
        </authorList>
    </citation>
    <scope>NUCLEOTIDE SEQUENCE [LARGE SCALE GENOMIC DNA]</scope>
    <source>
        <strain evidence="2">NZE10 / CBS 128990</strain>
    </source>
</reference>